<accession>A0ABT1L4N8</accession>
<dbReference type="InterPro" id="IPR000808">
    <property type="entry name" value="Mrp-like_CS"/>
</dbReference>
<dbReference type="HAMAP" id="MF_02040">
    <property type="entry name" value="Mrp_NBP35"/>
    <property type="match status" value="1"/>
</dbReference>
<comment type="function">
    <text evidence="6">Binds and transfers iron-sulfur (Fe-S) clusters to target apoproteins. Can hydrolyze ATP.</text>
</comment>
<dbReference type="EMBL" id="JAKUDN010000002">
    <property type="protein sequence ID" value="MCP8352139.1"/>
    <property type="molecule type" value="Genomic_DNA"/>
</dbReference>
<keyword evidence="1 6" id="KW-0479">Metal-binding</keyword>
<evidence type="ECO:0000256" key="3">
    <source>
        <dbReference type="ARBA" id="ARBA00022840"/>
    </source>
</evidence>
<dbReference type="Pfam" id="PF10609">
    <property type="entry name" value="ParA"/>
    <property type="match status" value="1"/>
</dbReference>
<evidence type="ECO:0000256" key="1">
    <source>
        <dbReference type="ARBA" id="ARBA00022723"/>
    </source>
</evidence>
<dbReference type="InterPro" id="IPR019591">
    <property type="entry name" value="Mrp/NBP35_ATP-bd"/>
</dbReference>
<dbReference type="InterPro" id="IPR033756">
    <property type="entry name" value="YlxH/NBP35"/>
</dbReference>
<dbReference type="PANTHER" id="PTHR42961:SF2">
    <property type="entry name" value="IRON-SULFUR PROTEIN NUBPL"/>
    <property type="match status" value="1"/>
</dbReference>
<dbReference type="Proteomes" id="UP001320768">
    <property type="component" value="Unassembled WGS sequence"/>
</dbReference>
<reference evidence="7 8" key="1">
    <citation type="journal article" date="2022" name="Nat. Microbiol.">
        <title>The microbiome of a bacterivorous marine choanoflagellate contains a resource-demanding obligate bacterial associate.</title>
        <authorList>
            <person name="Needham D.M."/>
            <person name="Poirier C."/>
            <person name="Bachy C."/>
            <person name="George E.E."/>
            <person name="Wilken S."/>
            <person name="Yung C.C.M."/>
            <person name="Limardo A.J."/>
            <person name="Morando M."/>
            <person name="Sudek L."/>
            <person name="Malmstrom R.R."/>
            <person name="Keeling P.J."/>
            <person name="Santoro A.E."/>
            <person name="Worden A.Z."/>
        </authorList>
    </citation>
    <scope>NUCLEOTIDE SEQUENCE [LARGE SCALE GENOMIC DNA]</scope>
    <source>
        <strain evidence="7 8">Comchoano-2</strain>
    </source>
</reference>
<keyword evidence="8" id="KW-1185">Reference proteome</keyword>
<keyword evidence="4 6" id="KW-0408">Iron</keyword>
<comment type="caution">
    <text evidence="7">The sequence shown here is derived from an EMBL/GenBank/DDBJ whole genome shotgun (WGS) entry which is preliminary data.</text>
</comment>
<name>A0ABT1L4N8_9GAMM</name>
<keyword evidence="3 6" id="KW-0067">ATP-binding</keyword>
<feature type="binding site" evidence="6">
    <location>
        <begin position="90"/>
        <end position="97"/>
    </location>
    <ligand>
        <name>ATP</name>
        <dbReference type="ChEBI" id="CHEBI:30616"/>
    </ligand>
</feature>
<comment type="similarity">
    <text evidence="6">Belongs to the Mrp/NBP35 ATP-binding proteins family.</text>
</comment>
<dbReference type="PANTHER" id="PTHR42961">
    <property type="entry name" value="IRON-SULFUR PROTEIN NUBPL"/>
    <property type="match status" value="1"/>
</dbReference>
<evidence type="ECO:0000313" key="8">
    <source>
        <dbReference type="Proteomes" id="UP001320768"/>
    </source>
</evidence>
<proteinExistence type="inferred from homology"/>
<dbReference type="PROSITE" id="PS01215">
    <property type="entry name" value="MRP"/>
    <property type="match status" value="1"/>
</dbReference>
<dbReference type="GO" id="GO:0005524">
    <property type="term" value="F:ATP binding"/>
    <property type="evidence" value="ECO:0007669"/>
    <property type="project" value="UniProtKB-KW"/>
</dbReference>
<evidence type="ECO:0000256" key="4">
    <source>
        <dbReference type="ARBA" id="ARBA00023004"/>
    </source>
</evidence>
<dbReference type="Gene3D" id="3.40.50.300">
    <property type="entry name" value="P-loop containing nucleotide triphosphate hydrolases"/>
    <property type="match status" value="1"/>
</dbReference>
<comment type="subunit">
    <text evidence="6">Homodimer.</text>
</comment>
<gene>
    <name evidence="7" type="ORF">MKS91_02410</name>
</gene>
<dbReference type="RefSeq" id="WP_258569248.1">
    <property type="nucleotide sequence ID" value="NZ_JAKUDN010000002.1"/>
</dbReference>
<keyword evidence="6" id="KW-0378">Hydrolase</keyword>
<evidence type="ECO:0000256" key="5">
    <source>
        <dbReference type="ARBA" id="ARBA00023014"/>
    </source>
</evidence>
<dbReference type="InterPro" id="IPR044304">
    <property type="entry name" value="NUBPL-like"/>
</dbReference>
<protein>
    <recommendedName>
        <fullName evidence="6">Iron-sulfur cluster carrier protein</fullName>
    </recommendedName>
</protein>
<dbReference type="InterPro" id="IPR027417">
    <property type="entry name" value="P-loop_NTPase"/>
</dbReference>
<evidence type="ECO:0000256" key="2">
    <source>
        <dbReference type="ARBA" id="ARBA00022741"/>
    </source>
</evidence>
<evidence type="ECO:0000256" key="6">
    <source>
        <dbReference type="HAMAP-Rule" id="MF_02040"/>
    </source>
</evidence>
<evidence type="ECO:0000313" key="7">
    <source>
        <dbReference type="EMBL" id="MCP8352139.1"/>
    </source>
</evidence>
<keyword evidence="5 6" id="KW-0411">Iron-sulfur</keyword>
<dbReference type="SUPFAM" id="SSF52540">
    <property type="entry name" value="P-loop containing nucleoside triphosphate hydrolases"/>
    <property type="match status" value="1"/>
</dbReference>
<sequence>MMQNFSHNQTIYKILSGIPEISQLPNINHIFDIQDGRVRFKIPIAHIHNQLTMALRKESVDLTIVQDIPTFHSKKTMPPKIKNIIAIGSGKGGVGKSTITYLLAQALHHCGAKVGVLDADIYGPSQGLLFHLDTKPKITTDKKIIPFNRDGIQVMSIGVLAQTEKALMWRGPMISQALMQMYSQTEWQDIDYLLIDLPPGTGDVHLTLIQKLALTTNLLIGTPHPLAMLDVNRYKSMLNHLESPILSTIVNFAENDNPDSDESYAIPMNTAFRDTKAIAHPEFIQLAQHLCAKLTGYSEATTNPFDNIQIATT</sequence>
<keyword evidence="2 6" id="KW-0547">Nucleotide-binding</keyword>
<organism evidence="7 8">
    <name type="scientific">Candidatus Synchoanobacter obligatus</name>
    <dbReference type="NCBI Taxonomy" id="2919597"/>
    <lineage>
        <taxon>Bacteria</taxon>
        <taxon>Pseudomonadati</taxon>
        <taxon>Pseudomonadota</taxon>
        <taxon>Gammaproteobacteria</taxon>
        <taxon>Candidatus Comchoanobacterales</taxon>
        <taxon>Candidatus Comchoanobacteraceae</taxon>
        <taxon>Candidatus Synchoanobacter</taxon>
    </lineage>
</organism>